<dbReference type="Proteomes" id="UP001500359">
    <property type="component" value="Unassembled WGS sequence"/>
</dbReference>
<dbReference type="InterPro" id="IPR024096">
    <property type="entry name" value="NO_sig/Golgi_transp_ligand-bd"/>
</dbReference>
<evidence type="ECO:0000259" key="1">
    <source>
        <dbReference type="Pfam" id="PF07700"/>
    </source>
</evidence>
<feature type="domain" description="Heme NO-binding" evidence="1">
    <location>
        <begin position="1"/>
        <end position="90"/>
    </location>
</feature>
<protein>
    <recommendedName>
        <fullName evidence="1">Heme NO-binding domain-containing protein</fullName>
    </recommendedName>
</protein>
<reference evidence="2 3" key="1">
    <citation type="journal article" date="2019" name="Int. J. Syst. Evol. Microbiol.">
        <title>The Global Catalogue of Microorganisms (GCM) 10K type strain sequencing project: providing services to taxonomists for standard genome sequencing and annotation.</title>
        <authorList>
            <consortium name="The Broad Institute Genomics Platform"/>
            <consortium name="The Broad Institute Genome Sequencing Center for Infectious Disease"/>
            <person name="Wu L."/>
            <person name="Ma J."/>
        </authorList>
    </citation>
    <scope>NUCLEOTIDE SEQUENCE [LARGE SCALE GENOMIC DNA]</scope>
    <source>
        <strain evidence="2 3">JCM 15896</strain>
    </source>
</reference>
<dbReference type="EMBL" id="BAAAFD010000008">
    <property type="protein sequence ID" value="GAA0858373.1"/>
    <property type="molecule type" value="Genomic_DNA"/>
</dbReference>
<dbReference type="InterPro" id="IPR011644">
    <property type="entry name" value="Heme_NO-bd"/>
</dbReference>
<dbReference type="Gene3D" id="3.90.1520.10">
    <property type="entry name" value="H-NOX domain"/>
    <property type="match status" value="1"/>
</dbReference>
<name>A0ABN1LP73_9ALTE</name>
<accession>A0ABN1LP73</accession>
<dbReference type="SUPFAM" id="SSF111126">
    <property type="entry name" value="Ligand-binding domain in the NO signalling and Golgi transport"/>
    <property type="match status" value="1"/>
</dbReference>
<organism evidence="2 3">
    <name type="scientific">Aliiglaciecola litoralis</name>
    <dbReference type="NCBI Taxonomy" id="582857"/>
    <lineage>
        <taxon>Bacteria</taxon>
        <taxon>Pseudomonadati</taxon>
        <taxon>Pseudomonadota</taxon>
        <taxon>Gammaproteobacteria</taxon>
        <taxon>Alteromonadales</taxon>
        <taxon>Alteromonadaceae</taxon>
        <taxon>Aliiglaciecola</taxon>
    </lineage>
</organism>
<proteinExistence type="predicted"/>
<keyword evidence="3" id="KW-1185">Reference proteome</keyword>
<comment type="caution">
    <text evidence="2">The sequence shown here is derived from an EMBL/GenBank/DDBJ whole genome shotgun (WGS) entry which is preliminary data.</text>
</comment>
<dbReference type="Pfam" id="PF07700">
    <property type="entry name" value="HNOB"/>
    <property type="match status" value="1"/>
</dbReference>
<sequence>MEAFGQHLFARFSLMYPAFFEHITHSFEFLKNIDPYIQVEVRKLYPDAELPRFYHHPPDDSTLVMYYLSSRHFEDLAVVLIKGCLQLYERTGMVSKELATLRAKKLLKLA</sequence>
<dbReference type="InterPro" id="IPR038158">
    <property type="entry name" value="H-NOX_domain_sf"/>
</dbReference>
<evidence type="ECO:0000313" key="2">
    <source>
        <dbReference type="EMBL" id="GAA0858373.1"/>
    </source>
</evidence>
<evidence type="ECO:0000313" key="3">
    <source>
        <dbReference type="Proteomes" id="UP001500359"/>
    </source>
</evidence>
<gene>
    <name evidence="2" type="ORF">GCM10009114_27760</name>
</gene>